<dbReference type="RefSeq" id="WP_186903436.1">
    <property type="nucleotide sequence ID" value="NZ_JACOGD010000004.1"/>
</dbReference>
<evidence type="ECO:0000313" key="1">
    <source>
        <dbReference type="EMBL" id="MBC3931696.1"/>
    </source>
</evidence>
<dbReference type="EMBL" id="JACOGD010000004">
    <property type="protein sequence ID" value="MBC3931696.1"/>
    <property type="molecule type" value="Genomic_DNA"/>
</dbReference>
<name>A0ABR7A471_9BURK</name>
<reference evidence="1 2" key="1">
    <citation type="submission" date="2020-08" db="EMBL/GenBank/DDBJ databases">
        <title>Novel species isolated from subtropical streams in China.</title>
        <authorList>
            <person name="Lu H."/>
        </authorList>
    </citation>
    <scope>NUCLEOTIDE SEQUENCE [LARGE SCALE GENOMIC DNA]</scope>
    <source>
        <strain evidence="1 2">CY22W</strain>
    </source>
</reference>
<sequence length="197" mass="21547">MPALSVAIDQQLLATVSMDGYDVINVRVGGTRIDGQLPSVDLFGGRYPAVGESCHLTWISEYPIQAGQVITVTFLETASTSHAGKTIEELFPDKPAATEADFKSEAEIFAALRAAPVLRDKYSFRLESSAGTQFYGETAHDDHGFGYSVLWNSYCPERVRVSLRSYTLNTLEARLPGRSHVEETLNTGGWVSLELIA</sequence>
<comment type="caution">
    <text evidence="1">The sequence shown here is derived from an EMBL/GenBank/DDBJ whole genome shotgun (WGS) entry which is preliminary data.</text>
</comment>
<proteinExistence type="predicted"/>
<organism evidence="1 2">
    <name type="scientific">Undibacterium curvum</name>
    <dbReference type="NCBI Taxonomy" id="2762294"/>
    <lineage>
        <taxon>Bacteria</taxon>
        <taxon>Pseudomonadati</taxon>
        <taxon>Pseudomonadota</taxon>
        <taxon>Betaproteobacteria</taxon>
        <taxon>Burkholderiales</taxon>
        <taxon>Oxalobacteraceae</taxon>
        <taxon>Undibacterium</taxon>
    </lineage>
</organism>
<protein>
    <submittedName>
        <fullName evidence="1">Uncharacterized protein</fullName>
    </submittedName>
</protein>
<keyword evidence="2" id="KW-1185">Reference proteome</keyword>
<evidence type="ECO:0000313" key="2">
    <source>
        <dbReference type="Proteomes" id="UP000654304"/>
    </source>
</evidence>
<gene>
    <name evidence="1" type="ORF">H8K43_08450</name>
</gene>
<accession>A0ABR7A471</accession>
<dbReference type="Proteomes" id="UP000654304">
    <property type="component" value="Unassembled WGS sequence"/>
</dbReference>